<dbReference type="STRING" id="1504633.A0A2T7C7G7"/>
<dbReference type="Proteomes" id="UP000244336">
    <property type="component" value="Chromosome 9"/>
</dbReference>
<dbReference type="OrthoDB" id="1921247at2759"/>
<gene>
    <name evidence="1" type="ORF">GQ55_9G274100</name>
</gene>
<accession>A0A2T7C7G7</accession>
<dbReference type="Gramene" id="PUZ39272">
    <property type="protein sequence ID" value="PUZ39272"/>
    <property type="gene ID" value="GQ55_9G274100"/>
</dbReference>
<name>A0A2T7C7G7_9POAL</name>
<reference evidence="1 2" key="1">
    <citation type="submission" date="2018-04" db="EMBL/GenBank/DDBJ databases">
        <title>WGS assembly of Panicum hallii var. hallii HAL2.</title>
        <authorList>
            <person name="Lovell J."/>
            <person name="Jenkins J."/>
            <person name="Lowry D."/>
            <person name="Mamidi S."/>
            <person name="Sreedasyam A."/>
            <person name="Weng X."/>
            <person name="Barry K."/>
            <person name="Bonette J."/>
            <person name="Campitelli B."/>
            <person name="Daum C."/>
            <person name="Gordon S."/>
            <person name="Gould B."/>
            <person name="Lipzen A."/>
            <person name="MacQueen A."/>
            <person name="Palacio-Mejia J."/>
            <person name="Plott C."/>
            <person name="Shakirov E."/>
            <person name="Shu S."/>
            <person name="Yoshinaga Y."/>
            <person name="Zane M."/>
            <person name="Rokhsar D."/>
            <person name="Grimwood J."/>
            <person name="Schmutz J."/>
            <person name="Juenger T."/>
        </authorList>
    </citation>
    <scope>NUCLEOTIDE SEQUENCE [LARGE SCALE GENOMIC DNA]</scope>
    <source>
        <strain evidence="2">cv. HAL2</strain>
    </source>
</reference>
<keyword evidence="2" id="KW-1185">Reference proteome</keyword>
<protein>
    <submittedName>
        <fullName evidence="1">Uncharacterized protein</fullName>
    </submittedName>
</protein>
<dbReference type="AlphaFoldDB" id="A0A2T7C7G7"/>
<organism evidence="1 2">
    <name type="scientific">Panicum hallii var. hallii</name>
    <dbReference type="NCBI Taxonomy" id="1504633"/>
    <lineage>
        <taxon>Eukaryota</taxon>
        <taxon>Viridiplantae</taxon>
        <taxon>Streptophyta</taxon>
        <taxon>Embryophyta</taxon>
        <taxon>Tracheophyta</taxon>
        <taxon>Spermatophyta</taxon>
        <taxon>Magnoliopsida</taxon>
        <taxon>Liliopsida</taxon>
        <taxon>Poales</taxon>
        <taxon>Poaceae</taxon>
        <taxon>PACMAD clade</taxon>
        <taxon>Panicoideae</taxon>
        <taxon>Panicodae</taxon>
        <taxon>Paniceae</taxon>
        <taxon>Panicinae</taxon>
        <taxon>Panicum</taxon>
        <taxon>Panicum sect. Panicum</taxon>
    </lineage>
</organism>
<evidence type="ECO:0000313" key="1">
    <source>
        <dbReference type="EMBL" id="PUZ39272.1"/>
    </source>
</evidence>
<evidence type="ECO:0000313" key="2">
    <source>
        <dbReference type="Proteomes" id="UP000244336"/>
    </source>
</evidence>
<dbReference type="EMBL" id="CM009757">
    <property type="protein sequence ID" value="PUZ39272.1"/>
    <property type="molecule type" value="Genomic_DNA"/>
</dbReference>
<sequence>MIAHSTKELYKRHCPSSLTRYCWIGLSPIVQDSPLLPPVGVRPCLSPSVADHPKRPAKHHWLGQPLPDQLPNTTQAHQTALLSFLQDLARTVRQIPTRYAPVRHFVLNYSDSSKRRPLGQSRSARPVVLKQGETTLARSLFSFCPAPRKQRSTCMC</sequence>
<proteinExistence type="predicted"/>